<dbReference type="OrthoDB" id="7802453at2"/>
<keyword evidence="3" id="KW-1185">Reference proteome</keyword>
<dbReference type="EMBL" id="CP019062">
    <property type="protein sequence ID" value="AVF36549.1"/>
    <property type="molecule type" value="Genomic_DNA"/>
</dbReference>
<evidence type="ECO:0000313" key="2">
    <source>
        <dbReference type="EMBL" id="AVF36549.1"/>
    </source>
</evidence>
<dbReference type="PANTHER" id="PTHR39639:SF1">
    <property type="entry name" value="DUF262 DOMAIN-CONTAINING PROTEIN"/>
    <property type="match status" value="1"/>
</dbReference>
<gene>
    <name evidence="2" type="ORF">BV494_17150</name>
</gene>
<dbReference type="AlphaFoldDB" id="A0A2L1UUC0"/>
<dbReference type="KEGG" id="rox:BV494_17150"/>
<dbReference type="PANTHER" id="PTHR39639">
    <property type="entry name" value="CHROMOSOME 16, WHOLE GENOME SHOTGUN SEQUENCE"/>
    <property type="match status" value="1"/>
</dbReference>
<reference evidence="3" key="1">
    <citation type="submission" date="2017-01" db="EMBL/GenBank/DDBJ databases">
        <title>Genome sequence of Rouxiella sp. ERMR1:05.</title>
        <authorList>
            <person name="Kumar R."/>
            <person name="Singh D."/>
            <person name="Kumar S."/>
        </authorList>
    </citation>
    <scope>NUCLEOTIDE SEQUENCE [LARGE SCALE GENOMIC DNA]</scope>
    <source>
        <strain evidence="3">ERMR1:05</strain>
    </source>
</reference>
<proteinExistence type="predicted"/>
<dbReference type="InterPro" id="IPR004919">
    <property type="entry name" value="GmrSD_N"/>
</dbReference>
<dbReference type="Proteomes" id="UP000239197">
    <property type="component" value="Chromosome"/>
</dbReference>
<feature type="domain" description="GmrSD restriction endonucleases N-terminal" evidence="1">
    <location>
        <begin position="27"/>
        <end position="182"/>
    </location>
</feature>
<protein>
    <recommendedName>
        <fullName evidence="1">GmrSD restriction endonucleases N-terminal domain-containing protein</fullName>
    </recommendedName>
</protein>
<evidence type="ECO:0000259" key="1">
    <source>
        <dbReference type="Pfam" id="PF03235"/>
    </source>
</evidence>
<dbReference type="Pfam" id="PF03235">
    <property type="entry name" value="GmrSD_N"/>
    <property type="match status" value="1"/>
</dbReference>
<sequence length="371" mass="42745">MNPEDILVEIESEMDKVHTQSLDLSFNELMDMYENGELDISPDYQRLFRWSEGARSRFIESLLLEMPVPPIYVVETENGVYQLIDGLQRFSSYLHLRGELTAEHMEIAKGQKLVLSDCDIVKSLNGLTYDDLPLALKIKLKRSFVRVEVVRKGSDNKFKYHMFKRLNTGGEALTQQQVRNCTIRMLDPKFNDFIIELSGDDHYKKCTALLSESQKFGAFDQELVLRYFTFRNNREAFKHDVGDFLTEYMENVSSGVTAFDYTENENNFKKVFEVLSKAHGQKVFGRISADDRLQSNFNNYHFESITIGIQSVIDKIDAADDSIIDKIRESIILLKKDETFKIQTTGGGKNSPGPLRSRIEIASKYFEDALR</sequence>
<organism evidence="2 3">
    <name type="scientific">Rahnella sikkimica</name>
    <dbReference type="NCBI Taxonomy" id="1805933"/>
    <lineage>
        <taxon>Bacteria</taxon>
        <taxon>Pseudomonadati</taxon>
        <taxon>Pseudomonadota</taxon>
        <taxon>Gammaproteobacteria</taxon>
        <taxon>Enterobacterales</taxon>
        <taxon>Yersiniaceae</taxon>
        <taxon>Rahnella</taxon>
    </lineage>
</organism>
<dbReference type="REBASE" id="234124">
    <property type="entry name" value="Rsp105IIIP"/>
</dbReference>
<name>A0A2L1UUC0_9GAMM</name>
<evidence type="ECO:0000313" key="3">
    <source>
        <dbReference type="Proteomes" id="UP000239197"/>
    </source>
</evidence>
<dbReference type="RefSeq" id="WP_104923950.1">
    <property type="nucleotide sequence ID" value="NZ_CP019062.1"/>
</dbReference>
<accession>A0A2L1UUC0</accession>